<comment type="caution">
    <text evidence="10">The sequence shown here is derived from an EMBL/GenBank/DDBJ whole genome shotgun (WGS) entry which is preliminary data.</text>
</comment>
<dbReference type="Pfam" id="PF01058">
    <property type="entry name" value="Oxidored_q6"/>
    <property type="match status" value="1"/>
</dbReference>
<proteinExistence type="inferred from homology"/>
<evidence type="ECO:0000256" key="6">
    <source>
        <dbReference type="ARBA" id="ARBA00023004"/>
    </source>
</evidence>
<dbReference type="InterPro" id="IPR052375">
    <property type="entry name" value="Complex_I_20kDa-like"/>
</dbReference>
<gene>
    <name evidence="10" type="ORF">ACFSM5_06195</name>
</gene>
<keyword evidence="3" id="KW-1003">Cell membrane</keyword>
<comment type="cofactor">
    <cofactor evidence="1">
        <name>[4Fe-4S] cluster</name>
        <dbReference type="ChEBI" id="CHEBI:49883"/>
    </cofactor>
</comment>
<evidence type="ECO:0000256" key="3">
    <source>
        <dbReference type="ARBA" id="ARBA00022475"/>
    </source>
</evidence>
<dbReference type="EMBL" id="JBHUIP010000004">
    <property type="protein sequence ID" value="MFD2262473.1"/>
    <property type="molecule type" value="Genomic_DNA"/>
</dbReference>
<accession>A0ABW5DPJ2</accession>
<dbReference type="PANTHER" id="PTHR42989">
    <property type="entry name" value="HYDROGENASE-4 COMPONENT I"/>
    <property type="match status" value="1"/>
</dbReference>
<keyword evidence="11" id="KW-1185">Reference proteome</keyword>
<keyword evidence="7" id="KW-0411">Iron-sulfur</keyword>
<dbReference type="EC" id="1.-.-.-" evidence="10"/>
<evidence type="ECO:0000256" key="7">
    <source>
        <dbReference type="ARBA" id="ARBA00023014"/>
    </source>
</evidence>
<name>A0ABW5DPJ2_9PROT</name>
<dbReference type="SUPFAM" id="SSF56770">
    <property type="entry name" value="HydA/Nqo6-like"/>
    <property type="match status" value="1"/>
</dbReference>
<keyword evidence="6" id="KW-0408">Iron</keyword>
<organism evidence="10 11">
    <name type="scientific">Lacibacterium aquatile</name>
    <dbReference type="NCBI Taxonomy" id="1168082"/>
    <lineage>
        <taxon>Bacteria</taxon>
        <taxon>Pseudomonadati</taxon>
        <taxon>Pseudomonadota</taxon>
        <taxon>Alphaproteobacteria</taxon>
        <taxon>Rhodospirillales</taxon>
        <taxon>Rhodospirillaceae</taxon>
    </lineage>
</organism>
<evidence type="ECO:0000256" key="5">
    <source>
        <dbReference type="ARBA" id="ARBA00022723"/>
    </source>
</evidence>
<evidence type="ECO:0000256" key="4">
    <source>
        <dbReference type="ARBA" id="ARBA00022485"/>
    </source>
</evidence>
<comment type="similarity">
    <text evidence="2">Belongs to the complex I 20 kDa subunit family.</text>
</comment>
<protein>
    <submittedName>
        <fullName evidence="10">NADH-quinone oxidoreductase subunit B family protein</fullName>
        <ecNumber evidence="10">1.-.-.-</ecNumber>
    </submittedName>
</protein>
<evidence type="ECO:0000259" key="9">
    <source>
        <dbReference type="Pfam" id="PF01058"/>
    </source>
</evidence>
<dbReference type="RefSeq" id="WP_379875434.1">
    <property type="nucleotide sequence ID" value="NZ_JBHUIP010000004.1"/>
</dbReference>
<evidence type="ECO:0000313" key="10">
    <source>
        <dbReference type="EMBL" id="MFD2262473.1"/>
    </source>
</evidence>
<feature type="domain" description="NADH:ubiquinone oxidoreductase-like 20kDa subunit" evidence="9">
    <location>
        <begin position="50"/>
        <end position="159"/>
    </location>
</feature>
<evidence type="ECO:0000256" key="1">
    <source>
        <dbReference type="ARBA" id="ARBA00001966"/>
    </source>
</evidence>
<dbReference type="NCBIfam" id="NF005012">
    <property type="entry name" value="PRK06411.1"/>
    <property type="match status" value="1"/>
</dbReference>
<dbReference type="InterPro" id="IPR006137">
    <property type="entry name" value="NADH_UbQ_OxRdtase-like_20kDa"/>
</dbReference>
<evidence type="ECO:0000313" key="11">
    <source>
        <dbReference type="Proteomes" id="UP001597295"/>
    </source>
</evidence>
<keyword evidence="8" id="KW-0472">Membrane</keyword>
<keyword evidence="5" id="KW-0479">Metal-binding</keyword>
<keyword evidence="4" id="KW-0004">4Fe-4S</keyword>
<evidence type="ECO:0000256" key="2">
    <source>
        <dbReference type="ARBA" id="ARBA00009173"/>
    </source>
</evidence>
<dbReference type="PANTHER" id="PTHR42989:SF1">
    <property type="entry name" value="FORMATE HYDROGENLYASE SUBUNIT 7-RELATED"/>
    <property type="match status" value="1"/>
</dbReference>
<sequence length="165" mass="17610">MRRILLKNIISKTRFEPPPLPSGDGPAVEGLIRRSFGRSLAIRHVDAGSCNACELELQALSNPYYDLERFGISFTASPRHADVLLVTGIVTWTMADALRETYEAMPGPKWVIASGNCAINGSFFADSPVCAGAVGTILPVDLTIPGCPPTPRAVLAGLFGLLEKS</sequence>
<keyword evidence="10" id="KW-0560">Oxidoreductase</keyword>
<dbReference type="Gene3D" id="3.40.50.12280">
    <property type="match status" value="1"/>
</dbReference>
<evidence type="ECO:0000256" key="8">
    <source>
        <dbReference type="ARBA" id="ARBA00023136"/>
    </source>
</evidence>
<dbReference type="Proteomes" id="UP001597295">
    <property type="component" value="Unassembled WGS sequence"/>
</dbReference>
<dbReference type="GO" id="GO:0016491">
    <property type="term" value="F:oxidoreductase activity"/>
    <property type="evidence" value="ECO:0007669"/>
    <property type="project" value="UniProtKB-KW"/>
</dbReference>
<reference evidence="11" key="1">
    <citation type="journal article" date="2019" name="Int. J. Syst. Evol. Microbiol.">
        <title>The Global Catalogue of Microorganisms (GCM) 10K type strain sequencing project: providing services to taxonomists for standard genome sequencing and annotation.</title>
        <authorList>
            <consortium name="The Broad Institute Genomics Platform"/>
            <consortium name="The Broad Institute Genome Sequencing Center for Infectious Disease"/>
            <person name="Wu L."/>
            <person name="Ma J."/>
        </authorList>
    </citation>
    <scope>NUCLEOTIDE SEQUENCE [LARGE SCALE GENOMIC DNA]</scope>
    <source>
        <strain evidence="11">CGMCC 1.19062</strain>
    </source>
</reference>